<accession>A0AAD9D6Y4</accession>
<keyword evidence="12" id="KW-1185">Reference proteome</keyword>
<sequence length="1259" mass="139122">MSTHKRANDDSSDEDRFSQAPHNPKRSMASDLTISSAISRELSATDVVVVILAAASRQEVVSQSKTPRCNILVGDATLTDGKCARMMVSLTSRSVASLLGVDGKEGLGMFTPMKNNTNDGIEHAFDLGMLQPGDVVRFNNVEVHKHHETEVTSPRKRKQESILNNVNDQTTPLLKSIICDLRTSYKVPCAGPPLARLCRIIPESHTLEPSGFHLQWDRNIPMCFETSKDVVTELARYYCKYARPRHLSNTLGLSTTQTCQRRRIRDINTDNIVSHVLVKVLRCERAKSLFMTPSKSSAEPRITHATLADGQGNDDMIGIAASVSLERVAGSTPTLPKGISTTLLQAMAEGKYVLLTNVSSQSVNPVATGKEYLGLVPTVETTATVITPEHPYYVLPEMTQRRDIDPYASQPLTLERASQLLSLTQHDSPEKRDAQCIMAIEAPLKDIFVDGICASLVEGAYWEKTRALSNFLINRPSISTGLDAIKLRPSYRSATLLLDPKLVSREIVVNADANALKLLCMDVPIEDMIIEDNCIDASTHPYLLHVGRVLKSLCEEEARIRWVLEQEEERQWFDSSGRGSGGGRQRVRKTNTKRPPRWEREGDNLYQEVSKQHEHLQLLAKTRVSTVQDVFDVLAPWMTSINSDESAEDNDDEVVQKPEEPVEPEDEKKTPPFLWGSLPLGPVIATRLRSSDRPSPTSVQCAAFNMLTATQSKNNKNVPTKRTNAIIASPTGTGKTLAYLLPLLCTSPGGQKGEGAGGVLIVTPTIELACQIQREVDTLWPSSADGKSSLFVVGANEMNASDDDEDKEEEDVWSQGRTILRSMASGTAPLIAGTPKMLRMLYREAETIVKRPDDAYPFTREERDTSIALLSNLRAIVLDEADRLLRTEAVARETAERKQRKIDQQKRAETEELALGNNVRPPPPPKKKRLIVARQTQTELLLRDLPVPSLDDVQIICASATIGRTMRRQLMQILGAPSADAAAALITGEEDARVKSKDAEKRKSVLLPEKLQHEFRVVDISDIGAEDKDVDTDDKDLSVSERNEIRRTAATIQCMWDTMVKMEVAKPTIIFPGRVGVERVQEELKALGLEDVRTLRNLSGDSHEAINDGAKDDDVTETNTWKNISVYIIGERFARGLDLPEVGNVIMLAPPSSAAGYAHMAGRTGRSGREGTAITLVRPRNTEVQRLAAIAETLGLKFQEELSEEEEEDEDEVVEPVQAALDEADLSSMTVPQLKELLKEKSLPVSGRKAELIERLTSA</sequence>
<feature type="domain" description="Helicase ATP-binding" evidence="9">
    <location>
        <begin position="716"/>
        <end position="980"/>
    </location>
</feature>
<dbReference type="InterPro" id="IPR036361">
    <property type="entry name" value="SAP_dom_sf"/>
</dbReference>
<evidence type="ECO:0000256" key="6">
    <source>
        <dbReference type="RuleBase" id="RU365068"/>
    </source>
</evidence>
<dbReference type="GO" id="GO:0005524">
    <property type="term" value="F:ATP binding"/>
    <property type="evidence" value="ECO:0007669"/>
    <property type="project" value="UniProtKB-UniRule"/>
</dbReference>
<evidence type="ECO:0000256" key="7">
    <source>
        <dbReference type="SAM" id="MobiDB-lite"/>
    </source>
</evidence>
<dbReference type="InterPro" id="IPR014001">
    <property type="entry name" value="Helicase_ATP-bd"/>
</dbReference>
<dbReference type="GO" id="GO:0016787">
    <property type="term" value="F:hydrolase activity"/>
    <property type="evidence" value="ECO:0007669"/>
    <property type="project" value="UniProtKB-KW"/>
</dbReference>
<dbReference type="InterPro" id="IPR003034">
    <property type="entry name" value="SAP_dom"/>
</dbReference>
<feature type="region of interest" description="Disordered" evidence="7">
    <location>
        <begin position="893"/>
        <end position="927"/>
    </location>
</feature>
<dbReference type="PROSITE" id="PS50800">
    <property type="entry name" value="SAP"/>
    <property type="match status" value="1"/>
</dbReference>
<dbReference type="InterPro" id="IPR027417">
    <property type="entry name" value="P-loop_NTPase"/>
</dbReference>
<evidence type="ECO:0000256" key="1">
    <source>
        <dbReference type="ARBA" id="ARBA00022741"/>
    </source>
</evidence>
<evidence type="ECO:0000259" key="10">
    <source>
        <dbReference type="PROSITE" id="PS51194"/>
    </source>
</evidence>
<dbReference type="EC" id="3.6.4.13" evidence="6"/>
<dbReference type="SUPFAM" id="SSF68906">
    <property type="entry name" value="SAP domain"/>
    <property type="match status" value="1"/>
</dbReference>
<dbReference type="Gene3D" id="1.10.720.30">
    <property type="entry name" value="SAP domain"/>
    <property type="match status" value="1"/>
</dbReference>
<dbReference type="GO" id="GO:0003723">
    <property type="term" value="F:RNA binding"/>
    <property type="evidence" value="ECO:0007669"/>
    <property type="project" value="UniProtKB-UniRule"/>
</dbReference>
<dbReference type="Gene3D" id="3.40.50.300">
    <property type="entry name" value="P-loop containing nucleotide triphosphate hydrolases"/>
    <property type="match status" value="2"/>
</dbReference>
<dbReference type="AlphaFoldDB" id="A0AAD9D6Y4"/>
<feature type="domain" description="Helicase C-terminal" evidence="10">
    <location>
        <begin position="1059"/>
        <end position="1210"/>
    </location>
</feature>
<feature type="compositionally biased region" description="Basic and acidic residues" evidence="7">
    <location>
        <begin position="654"/>
        <end position="670"/>
    </location>
</feature>
<dbReference type="SUPFAM" id="SSF52540">
    <property type="entry name" value="P-loop containing nucleoside triphosphate hydrolases"/>
    <property type="match status" value="2"/>
</dbReference>
<gene>
    <name evidence="11" type="ORF">QTG54_013036</name>
</gene>
<proteinExistence type="inferred from homology"/>
<comment type="caution">
    <text evidence="11">The sequence shown here is derived from an EMBL/GenBank/DDBJ whole genome shotgun (WGS) entry which is preliminary data.</text>
</comment>
<dbReference type="EMBL" id="JATAAI010000029">
    <property type="protein sequence ID" value="KAK1736436.1"/>
    <property type="molecule type" value="Genomic_DNA"/>
</dbReference>
<evidence type="ECO:0000256" key="5">
    <source>
        <dbReference type="ARBA" id="ARBA00022884"/>
    </source>
</evidence>
<comment type="function">
    <text evidence="6">RNA helicase.</text>
</comment>
<feature type="region of interest" description="Disordered" evidence="7">
    <location>
        <begin position="573"/>
        <end position="604"/>
    </location>
</feature>
<evidence type="ECO:0000313" key="11">
    <source>
        <dbReference type="EMBL" id="KAK1736436.1"/>
    </source>
</evidence>
<name>A0AAD9D6Y4_9STRA</name>
<feature type="compositionally biased region" description="Basic and acidic residues" evidence="7">
    <location>
        <begin position="1"/>
        <end position="17"/>
    </location>
</feature>
<feature type="region of interest" description="Disordered" evidence="7">
    <location>
        <begin position="1"/>
        <end position="29"/>
    </location>
</feature>
<evidence type="ECO:0000259" key="9">
    <source>
        <dbReference type="PROSITE" id="PS51192"/>
    </source>
</evidence>
<protein>
    <recommendedName>
        <fullName evidence="6">ATP-dependent RNA helicase</fullName>
        <ecNumber evidence="6">3.6.4.13</ecNumber>
    </recommendedName>
</protein>
<dbReference type="SMART" id="SM00487">
    <property type="entry name" value="DEXDc"/>
    <property type="match status" value="1"/>
</dbReference>
<feature type="compositionally biased region" description="Basic residues" evidence="7">
    <location>
        <begin position="585"/>
        <end position="595"/>
    </location>
</feature>
<reference evidence="11" key="1">
    <citation type="submission" date="2023-06" db="EMBL/GenBank/DDBJ databases">
        <title>Survivors Of The Sea: Transcriptome response of Skeletonema marinoi to long-term dormancy.</title>
        <authorList>
            <person name="Pinder M.I.M."/>
            <person name="Kourtchenko O."/>
            <person name="Robertson E.K."/>
            <person name="Larsson T."/>
            <person name="Maumus F."/>
            <person name="Osuna-Cruz C.M."/>
            <person name="Vancaester E."/>
            <person name="Stenow R."/>
            <person name="Vandepoele K."/>
            <person name="Ploug H."/>
            <person name="Bruchert V."/>
            <person name="Godhe A."/>
            <person name="Topel M."/>
        </authorList>
    </citation>
    <scope>NUCLEOTIDE SEQUENCE</scope>
    <source>
        <strain evidence="11">R05AC</strain>
    </source>
</reference>
<dbReference type="PROSITE" id="PS51192">
    <property type="entry name" value="HELICASE_ATP_BIND_1"/>
    <property type="match status" value="1"/>
</dbReference>
<evidence type="ECO:0000256" key="2">
    <source>
        <dbReference type="ARBA" id="ARBA00022801"/>
    </source>
</evidence>
<dbReference type="PROSITE" id="PS00039">
    <property type="entry name" value="DEAD_ATP_HELICASE"/>
    <property type="match status" value="1"/>
</dbReference>
<keyword evidence="3 6" id="KW-0347">Helicase</keyword>
<dbReference type="Pfam" id="PF02037">
    <property type="entry name" value="SAP"/>
    <property type="match status" value="1"/>
</dbReference>
<evidence type="ECO:0000259" key="8">
    <source>
        <dbReference type="PROSITE" id="PS50800"/>
    </source>
</evidence>
<dbReference type="Pfam" id="PF00270">
    <property type="entry name" value="DEAD"/>
    <property type="match status" value="1"/>
</dbReference>
<dbReference type="GO" id="GO:0003724">
    <property type="term" value="F:RNA helicase activity"/>
    <property type="evidence" value="ECO:0007669"/>
    <property type="project" value="UniProtKB-EC"/>
</dbReference>
<keyword evidence="2 6" id="KW-0378">Hydrolase</keyword>
<feature type="domain" description="SAP" evidence="8">
    <location>
        <begin position="1226"/>
        <end position="1259"/>
    </location>
</feature>
<dbReference type="InterPro" id="IPR000629">
    <property type="entry name" value="RNA-helicase_DEAD-box_CS"/>
</dbReference>
<dbReference type="Pfam" id="PF00271">
    <property type="entry name" value="Helicase_C"/>
    <property type="match status" value="1"/>
</dbReference>
<dbReference type="PROSITE" id="PS51194">
    <property type="entry name" value="HELICASE_CTER"/>
    <property type="match status" value="1"/>
</dbReference>
<dbReference type="PANTHER" id="PTHR24031">
    <property type="entry name" value="RNA HELICASE"/>
    <property type="match status" value="1"/>
</dbReference>
<keyword evidence="5 6" id="KW-0694">RNA-binding</keyword>
<feature type="region of interest" description="Disordered" evidence="7">
    <location>
        <begin position="642"/>
        <end position="674"/>
    </location>
</feature>
<comment type="similarity">
    <text evidence="6">Belongs to the DEAD box helicase family.</text>
</comment>
<evidence type="ECO:0000256" key="4">
    <source>
        <dbReference type="ARBA" id="ARBA00022840"/>
    </source>
</evidence>
<comment type="domain">
    <text evidence="6">The Q motif is unique to and characteristic of the DEAD box family of RNA helicases and controls ATP binding and hydrolysis.</text>
</comment>
<dbReference type="SMART" id="SM00513">
    <property type="entry name" value="SAP"/>
    <property type="match status" value="1"/>
</dbReference>
<dbReference type="InterPro" id="IPR011545">
    <property type="entry name" value="DEAD/DEAH_box_helicase_dom"/>
</dbReference>
<keyword evidence="1 6" id="KW-0547">Nucleotide-binding</keyword>
<evidence type="ECO:0000256" key="3">
    <source>
        <dbReference type="ARBA" id="ARBA00022806"/>
    </source>
</evidence>
<dbReference type="InterPro" id="IPR001650">
    <property type="entry name" value="Helicase_C-like"/>
</dbReference>
<comment type="catalytic activity">
    <reaction evidence="6">
        <text>ATP + H2O = ADP + phosphate + H(+)</text>
        <dbReference type="Rhea" id="RHEA:13065"/>
        <dbReference type="ChEBI" id="CHEBI:15377"/>
        <dbReference type="ChEBI" id="CHEBI:15378"/>
        <dbReference type="ChEBI" id="CHEBI:30616"/>
        <dbReference type="ChEBI" id="CHEBI:43474"/>
        <dbReference type="ChEBI" id="CHEBI:456216"/>
        <dbReference type="EC" id="3.6.4.13"/>
    </reaction>
</comment>
<organism evidence="11 12">
    <name type="scientific">Skeletonema marinoi</name>
    <dbReference type="NCBI Taxonomy" id="267567"/>
    <lineage>
        <taxon>Eukaryota</taxon>
        <taxon>Sar</taxon>
        <taxon>Stramenopiles</taxon>
        <taxon>Ochrophyta</taxon>
        <taxon>Bacillariophyta</taxon>
        <taxon>Coscinodiscophyceae</taxon>
        <taxon>Thalassiosirophycidae</taxon>
        <taxon>Thalassiosirales</taxon>
        <taxon>Skeletonemataceae</taxon>
        <taxon>Skeletonema</taxon>
        <taxon>Skeletonema marinoi-dohrnii complex</taxon>
    </lineage>
</organism>
<feature type="compositionally biased region" description="Basic and acidic residues" evidence="7">
    <location>
        <begin position="893"/>
        <end position="910"/>
    </location>
</feature>
<evidence type="ECO:0000313" key="12">
    <source>
        <dbReference type="Proteomes" id="UP001224775"/>
    </source>
</evidence>
<dbReference type="Proteomes" id="UP001224775">
    <property type="component" value="Unassembled WGS sequence"/>
</dbReference>
<keyword evidence="4 6" id="KW-0067">ATP-binding</keyword>